<sequence length="172" mass="19954">MNKNFSTNYFVGATTVEEIKARYRRLAMDLHPDRGGDAEAMKVLNREYHEALRKCHGTTAHKTAGGGEGEHTYYYNEAVEQAVIDKLTEILGLSLPNIRVMLVGTWIWVDGETKPVRDSLKSHGLRWHHKREMWYWHAGSYHKRQSPGDFNELAAKYGYREFESNKRQKLEA</sequence>
<keyword evidence="2" id="KW-1185">Reference proteome</keyword>
<reference evidence="1 2" key="1">
    <citation type="submission" date="2016-11" db="EMBL/GenBank/DDBJ databases">
        <title>Draft Genome Sequences of Nine Cyanobacterial Strains from Diverse Habitats.</title>
        <authorList>
            <person name="Zhu T."/>
            <person name="Hou S."/>
            <person name="Lu X."/>
            <person name="Hess W.R."/>
        </authorList>
    </citation>
    <scope>NUCLEOTIDE SEQUENCE [LARGE SCALE GENOMIC DNA]</scope>
    <source>
        <strain evidence="1 2">NIES-30</strain>
    </source>
</reference>
<dbReference type="CDD" id="cd06257">
    <property type="entry name" value="DnaJ"/>
    <property type="match status" value="1"/>
</dbReference>
<dbReference type="Gene3D" id="1.10.287.110">
    <property type="entry name" value="DnaJ domain"/>
    <property type="match status" value="1"/>
</dbReference>
<evidence type="ECO:0000313" key="1">
    <source>
        <dbReference type="EMBL" id="OKH49114.1"/>
    </source>
</evidence>
<dbReference type="Proteomes" id="UP000185557">
    <property type="component" value="Unassembled WGS sequence"/>
</dbReference>
<dbReference type="InterPro" id="IPR036869">
    <property type="entry name" value="J_dom_sf"/>
</dbReference>
<organism evidence="1 2">
    <name type="scientific">Phormidium tenue NIES-30</name>
    <dbReference type="NCBI Taxonomy" id="549789"/>
    <lineage>
        <taxon>Bacteria</taxon>
        <taxon>Bacillati</taxon>
        <taxon>Cyanobacteriota</taxon>
        <taxon>Cyanophyceae</taxon>
        <taxon>Oscillatoriophycideae</taxon>
        <taxon>Oscillatoriales</taxon>
        <taxon>Oscillatoriaceae</taxon>
        <taxon>Phormidium</taxon>
    </lineage>
</organism>
<dbReference type="OrthoDB" id="9775658at2"/>
<comment type="caution">
    <text evidence="1">The sequence shown here is derived from an EMBL/GenBank/DDBJ whole genome shotgun (WGS) entry which is preliminary data.</text>
</comment>
<dbReference type="SUPFAM" id="SSF46565">
    <property type="entry name" value="Chaperone J-domain"/>
    <property type="match status" value="1"/>
</dbReference>
<dbReference type="RefSeq" id="WP_073607897.1">
    <property type="nucleotide sequence ID" value="NZ_MRCG01000004.1"/>
</dbReference>
<gene>
    <name evidence="1" type="ORF">NIES30_08085</name>
</gene>
<name>A0A1U7J7I3_9CYAN</name>
<accession>A0A1U7J7I3</accession>
<dbReference type="AlphaFoldDB" id="A0A1U7J7I3"/>
<evidence type="ECO:0008006" key="3">
    <source>
        <dbReference type="Google" id="ProtNLM"/>
    </source>
</evidence>
<dbReference type="EMBL" id="MRCG01000004">
    <property type="protein sequence ID" value="OKH49114.1"/>
    <property type="molecule type" value="Genomic_DNA"/>
</dbReference>
<protein>
    <recommendedName>
        <fullName evidence="3">Molecular chaperone DnaJ</fullName>
    </recommendedName>
</protein>
<proteinExistence type="predicted"/>
<evidence type="ECO:0000313" key="2">
    <source>
        <dbReference type="Proteomes" id="UP000185557"/>
    </source>
</evidence>
<dbReference type="InterPro" id="IPR001623">
    <property type="entry name" value="DnaJ_domain"/>
</dbReference>